<dbReference type="NCBIfam" id="TIGR02273">
    <property type="entry name" value="16S_RimM"/>
    <property type="match status" value="1"/>
</dbReference>
<dbReference type="InterPro" id="IPR009000">
    <property type="entry name" value="Transl_B-barrel_sf"/>
</dbReference>
<dbReference type="Gene3D" id="2.40.30.60">
    <property type="entry name" value="RimM"/>
    <property type="match status" value="1"/>
</dbReference>
<protein>
    <submittedName>
        <fullName evidence="7">Ribosome maturation factor RimM</fullName>
    </submittedName>
</protein>
<evidence type="ECO:0000313" key="7">
    <source>
        <dbReference type="EMBL" id="MPL66639.1"/>
    </source>
</evidence>
<reference evidence="7" key="1">
    <citation type="submission" date="2019-08" db="EMBL/GenBank/DDBJ databases">
        <authorList>
            <person name="Kucharzyk K."/>
            <person name="Murdoch R.W."/>
            <person name="Higgins S."/>
            <person name="Loffler F."/>
        </authorList>
    </citation>
    <scope>NUCLEOTIDE SEQUENCE</scope>
</reference>
<dbReference type="EMBL" id="VSSQ01000033">
    <property type="protein sequence ID" value="MPL66639.1"/>
    <property type="molecule type" value="Genomic_DNA"/>
</dbReference>
<feature type="domain" description="RimM N-terminal" evidence="5">
    <location>
        <begin position="9"/>
        <end position="86"/>
    </location>
</feature>
<accession>A0A644TIW7</accession>
<dbReference type="GO" id="GO:0043022">
    <property type="term" value="F:ribosome binding"/>
    <property type="evidence" value="ECO:0007669"/>
    <property type="project" value="InterPro"/>
</dbReference>
<evidence type="ECO:0000259" key="5">
    <source>
        <dbReference type="Pfam" id="PF01782"/>
    </source>
</evidence>
<dbReference type="PANTHER" id="PTHR33692">
    <property type="entry name" value="RIBOSOME MATURATION FACTOR RIMM"/>
    <property type="match status" value="1"/>
</dbReference>
<dbReference type="InterPro" id="IPR056792">
    <property type="entry name" value="PRC_RimM"/>
</dbReference>
<dbReference type="Pfam" id="PF01782">
    <property type="entry name" value="RimM"/>
    <property type="match status" value="1"/>
</dbReference>
<dbReference type="PANTHER" id="PTHR33692:SF1">
    <property type="entry name" value="RIBOSOME MATURATION FACTOR RIMM"/>
    <property type="match status" value="1"/>
</dbReference>
<evidence type="ECO:0000256" key="3">
    <source>
        <dbReference type="ARBA" id="ARBA00022552"/>
    </source>
</evidence>
<dbReference type="SUPFAM" id="SSF50447">
    <property type="entry name" value="Translation proteins"/>
    <property type="match status" value="1"/>
</dbReference>
<evidence type="ECO:0000256" key="4">
    <source>
        <dbReference type="ARBA" id="ARBA00023186"/>
    </source>
</evidence>
<keyword evidence="2" id="KW-0690">Ribosome biogenesis</keyword>
<dbReference type="Gene3D" id="2.30.30.240">
    <property type="entry name" value="PRC-barrel domain"/>
    <property type="match status" value="1"/>
</dbReference>
<dbReference type="GO" id="GO:0006364">
    <property type="term" value="P:rRNA processing"/>
    <property type="evidence" value="ECO:0007669"/>
    <property type="project" value="UniProtKB-KW"/>
</dbReference>
<dbReference type="AlphaFoldDB" id="A0A644TIW7"/>
<keyword evidence="4" id="KW-0143">Chaperone</keyword>
<dbReference type="InterPro" id="IPR002676">
    <property type="entry name" value="RimM_N"/>
</dbReference>
<keyword evidence="1" id="KW-0963">Cytoplasm</keyword>
<dbReference type="SUPFAM" id="SSF50346">
    <property type="entry name" value="PRC-barrel domain"/>
    <property type="match status" value="1"/>
</dbReference>
<dbReference type="InterPro" id="IPR011961">
    <property type="entry name" value="RimM"/>
</dbReference>
<keyword evidence="3" id="KW-0698">rRNA processing</keyword>
<evidence type="ECO:0000256" key="2">
    <source>
        <dbReference type="ARBA" id="ARBA00022517"/>
    </source>
</evidence>
<dbReference type="InterPro" id="IPR036976">
    <property type="entry name" value="RimM_N_sf"/>
</dbReference>
<comment type="caution">
    <text evidence="7">The sequence shown here is derived from an EMBL/GenBank/DDBJ whole genome shotgun (WGS) entry which is preliminary data.</text>
</comment>
<sequence>MDRKEAYYLGKVVKPFGFKGDLVLFFDVDQPEEYSELDGVYIEINKVLVLYPITSIRLNGNKATVRFENITPDDSLKLIGKDLYLPLSILPKLDGNKFYFHEIIGYEVVDSEKGNIGIIESVIEYPAQPLFSIKFHQKEILIPIIDKIIHKVDRDAKIIYINAPVGLVDLYLS</sequence>
<proteinExistence type="inferred from homology"/>
<dbReference type="HAMAP" id="MF_00014">
    <property type="entry name" value="Ribosome_mat_RimM"/>
    <property type="match status" value="1"/>
</dbReference>
<dbReference type="Pfam" id="PF24986">
    <property type="entry name" value="PRC_RimM"/>
    <property type="match status" value="1"/>
</dbReference>
<dbReference type="GO" id="GO:0005840">
    <property type="term" value="C:ribosome"/>
    <property type="evidence" value="ECO:0007669"/>
    <property type="project" value="InterPro"/>
</dbReference>
<evidence type="ECO:0000256" key="1">
    <source>
        <dbReference type="ARBA" id="ARBA00022490"/>
    </source>
</evidence>
<evidence type="ECO:0000259" key="6">
    <source>
        <dbReference type="Pfam" id="PF24986"/>
    </source>
</evidence>
<name>A0A644TIW7_9ZZZZ</name>
<organism evidence="7">
    <name type="scientific">bioreactor metagenome</name>
    <dbReference type="NCBI Taxonomy" id="1076179"/>
    <lineage>
        <taxon>unclassified sequences</taxon>
        <taxon>metagenomes</taxon>
        <taxon>ecological metagenomes</taxon>
    </lineage>
</organism>
<feature type="domain" description="Ribosome maturation factor RimM PRC barrel" evidence="6">
    <location>
        <begin position="101"/>
        <end position="167"/>
    </location>
</feature>
<gene>
    <name evidence="7" type="primary">rimM_4</name>
    <name evidence="7" type="ORF">SDC9_12326</name>
</gene>
<dbReference type="InterPro" id="IPR011033">
    <property type="entry name" value="PRC_barrel-like_sf"/>
</dbReference>